<organism evidence="1 2">
    <name type="scientific">Coccomyxa viridis</name>
    <dbReference type="NCBI Taxonomy" id="1274662"/>
    <lineage>
        <taxon>Eukaryota</taxon>
        <taxon>Viridiplantae</taxon>
        <taxon>Chlorophyta</taxon>
        <taxon>core chlorophytes</taxon>
        <taxon>Trebouxiophyceae</taxon>
        <taxon>Trebouxiophyceae incertae sedis</taxon>
        <taxon>Coccomyxaceae</taxon>
        <taxon>Coccomyxa</taxon>
    </lineage>
</organism>
<dbReference type="EMBL" id="CAXHTA020000012">
    <property type="protein sequence ID" value="CAL5225102.1"/>
    <property type="molecule type" value="Genomic_DNA"/>
</dbReference>
<comment type="caution">
    <text evidence="1">The sequence shown here is derived from an EMBL/GenBank/DDBJ whole genome shotgun (WGS) entry which is preliminary data.</text>
</comment>
<evidence type="ECO:0000313" key="2">
    <source>
        <dbReference type="Proteomes" id="UP001497392"/>
    </source>
</evidence>
<keyword evidence="2" id="KW-1185">Reference proteome</keyword>
<dbReference type="Gene3D" id="3.40.50.300">
    <property type="entry name" value="P-loop containing nucleotide triphosphate hydrolases"/>
    <property type="match status" value="1"/>
</dbReference>
<reference evidence="1 2" key="1">
    <citation type="submission" date="2024-06" db="EMBL/GenBank/DDBJ databases">
        <authorList>
            <person name="Kraege A."/>
            <person name="Thomma B."/>
        </authorList>
    </citation>
    <scope>NUCLEOTIDE SEQUENCE [LARGE SCALE GENOMIC DNA]</scope>
</reference>
<dbReference type="InterPro" id="IPR027417">
    <property type="entry name" value="P-loop_NTPase"/>
</dbReference>
<dbReference type="Proteomes" id="UP001497392">
    <property type="component" value="Unassembled WGS sequence"/>
</dbReference>
<sequence>MLLVTRHAPLTLEEVGERYCFLRRHGDSIPHTVIHGSEGCGKYSLARAWLTECWGQEHTRLRRRCFDVRVGNRGPLTVNYFGSSVHFVLNLAMHAASDRAVLTTFVQDVC</sequence>
<accession>A0ABP1G5I9</accession>
<evidence type="ECO:0000313" key="1">
    <source>
        <dbReference type="EMBL" id="CAL5225102.1"/>
    </source>
</evidence>
<proteinExistence type="predicted"/>
<gene>
    <name evidence="1" type="primary">g7880</name>
    <name evidence="1" type="ORF">VP750_LOCUS6761</name>
</gene>
<protein>
    <submittedName>
        <fullName evidence="1">G7880 protein</fullName>
    </submittedName>
</protein>
<name>A0ABP1G5I9_9CHLO</name>